<dbReference type="Gramene" id="TKW00777">
    <property type="protein sequence ID" value="TKW00777"/>
    <property type="gene ID" value="SEVIR_8G134300v2"/>
</dbReference>
<feature type="signal peptide" evidence="1">
    <location>
        <begin position="1"/>
        <end position="30"/>
    </location>
</feature>
<evidence type="ECO:0000256" key="1">
    <source>
        <dbReference type="SAM" id="SignalP"/>
    </source>
</evidence>
<dbReference type="EMBL" id="CM016559">
    <property type="protein sequence ID" value="TKW00777.1"/>
    <property type="molecule type" value="Genomic_DNA"/>
</dbReference>
<accession>A0A4U6TT16</accession>
<feature type="chain" id="PRO_5020869492" evidence="1">
    <location>
        <begin position="31"/>
        <end position="119"/>
    </location>
</feature>
<evidence type="ECO:0000313" key="2">
    <source>
        <dbReference type="EMBL" id="TKW00777.1"/>
    </source>
</evidence>
<name>A0A4U6TT16_SETVI</name>
<dbReference type="Proteomes" id="UP000298652">
    <property type="component" value="Chromosome 8"/>
</dbReference>
<sequence>MESGKKHVSVVALLAAMVALQLMAAPAAMARPMQAMKGDGSRAPLPRQIMEELILSKLGKLQYCGETCYLTGCHGSGCSCVPLGGIPWTTFNCMRSAASLSVKVKPFHDAVLPCNVRTS</sequence>
<protein>
    <submittedName>
        <fullName evidence="2">Uncharacterized protein</fullName>
    </submittedName>
</protein>
<keyword evidence="3" id="KW-1185">Reference proteome</keyword>
<reference evidence="2" key="1">
    <citation type="submission" date="2019-03" db="EMBL/GenBank/DDBJ databases">
        <title>WGS assembly of Setaria viridis.</title>
        <authorList>
            <person name="Huang P."/>
            <person name="Jenkins J."/>
            <person name="Grimwood J."/>
            <person name="Barry K."/>
            <person name="Healey A."/>
            <person name="Mamidi S."/>
            <person name="Sreedasyam A."/>
            <person name="Shu S."/>
            <person name="Feldman M."/>
            <person name="Wu J."/>
            <person name="Yu Y."/>
            <person name="Chen C."/>
            <person name="Johnson J."/>
            <person name="Rokhsar D."/>
            <person name="Baxter I."/>
            <person name="Schmutz J."/>
            <person name="Brutnell T."/>
            <person name="Kellogg E."/>
        </authorList>
    </citation>
    <scope>NUCLEOTIDE SEQUENCE [LARGE SCALE GENOMIC DNA]</scope>
</reference>
<proteinExistence type="predicted"/>
<evidence type="ECO:0000313" key="3">
    <source>
        <dbReference type="Proteomes" id="UP000298652"/>
    </source>
</evidence>
<organism evidence="2 3">
    <name type="scientific">Setaria viridis</name>
    <name type="common">Green bristlegrass</name>
    <name type="synonym">Setaria italica subsp. viridis</name>
    <dbReference type="NCBI Taxonomy" id="4556"/>
    <lineage>
        <taxon>Eukaryota</taxon>
        <taxon>Viridiplantae</taxon>
        <taxon>Streptophyta</taxon>
        <taxon>Embryophyta</taxon>
        <taxon>Tracheophyta</taxon>
        <taxon>Spermatophyta</taxon>
        <taxon>Magnoliopsida</taxon>
        <taxon>Liliopsida</taxon>
        <taxon>Poales</taxon>
        <taxon>Poaceae</taxon>
        <taxon>PACMAD clade</taxon>
        <taxon>Panicoideae</taxon>
        <taxon>Panicodae</taxon>
        <taxon>Paniceae</taxon>
        <taxon>Cenchrinae</taxon>
        <taxon>Setaria</taxon>
    </lineage>
</organism>
<gene>
    <name evidence="2" type="ORF">SEVIR_8G134300v2</name>
</gene>
<keyword evidence="1" id="KW-0732">Signal</keyword>
<dbReference type="AlphaFoldDB" id="A0A4U6TT16"/>